<evidence type="ECO:0000313" key="3">
    <source>
        <dbReference type="Proteomes" id="UP000255411"/>
    </source>
</evidence>
<sequence length="160" mass="18443">MKLKEITKIAIMSALCVVLRYAFSGLPNIQPVSAIFFLLVIYESLSFSLLVMATSVLVSSFLLGFGPWVLFQILSFSVIIIIWNLSYKVLNIYFRTLLVFCLTFFYGIVIDSITAAFFNMPWWSYVTAGLVFNFAHAFSTLVFYPMLEPIFRRLFYEKNT</sequence>
<evidence type="ECO:0008006" key="4">
    <source>
        <dbReference type="Google" id="ProtNLM"/>
    </source>
</evidence>
<evidence type="ECO:0000256" key="1">
    <source>
        <dbReference type="SAM" id="Phobius"/>
    </source>
</evidence>
<protein>
    <recommendedName>
        <fullName evidence="4">ECF transporter S component</fullName>
    </recommendedName>
</protein>
<organism evidence="2 3">
    <name type="scientific">Streptococcus pluranimalium</name>
    <dbReference type="NCBI Taxonomy" id="82348"/>
    <lineage>
        <taxon>Bacteria</taxon>
        <taxon>Bacillati</taxon>
        <taxon>Bacillota</taxon>
        <taxon>Bacilli</taxon>
        <taxon>Lactobacillales</taxon>
        <taxon>Streptococcaceae</taxon>
        <taxon>Streptococcus</taxon>
    </lineage>
</organism>
<keyword evidence="1" id="KW-1133">Transmembrane helix</keyword>
<dbReference type="Gene3D" id="1.10.1760.20">
    <property type="match status" value="1"/>
</dbReference>
<dbReference type="AlphaFoldDB" id="A0A345VM76"/>
<dbReference type="RefSeq" id="WP_115130805.1">
    <property type="nucleotide sequence ID" value="NZ_CP022601.1"/>
</dbReference>
<accession>A0A345VM76</accession>
<feature type="transmembrane region" description="Helical" evidence="1">
    <location>
        <begin position="92"/>
        <end position="110"/>
    </location>
</feature>
<evidence type="ECO:0000313" key="2">
    <source>
        <dbReference type="EMBL" id="AXJ13828.1"/>
    </source>
</evidence>
<gene>
    <name evidence="2" type="ORF">Sp14A_19410</name>
</gene>
<feature type="transmembrane region" description="Helical" evidence="1">
    <location>
        <begin position="65"/>
        <end position="85"/>
    </location>
</feature>
<dbReference type="EMBL" id="CP022601">
    <property type="protein sequence ID" value="AXJ13828.1"/>
    <property type="molecule type" value="Genomic_DNA"/>
</dbReference>
<feature type="transmembrane region" description="Helical" evidence="1">
    <location>
        <begin position="122"/>
        <end position="144"/>
    </location>
</feature>
<keyword evidence="1" id="KW-0472">Membrane</keyword>
<reference evidence="2 3" key="1">
    <citation type="submission" date="2017-07" db="EMBL/GenBank/DDBJ databases">
        <title>Streptococcus pluranimalium as cause of bovine abortion.</title>
        <authorList>
            <person name="Rodriguez Campos S."/>
            <person name="Gobeli Brawand S."/>
            <person name="Brodard I."/>
            <person name="Rychener L."/>
            <person name="Perreten V."/>
        </authorList>
    </citation>
    <scope>NUCLEOTIDE SEQUENCE [LARGE SCALE GENOMIC DNA]</scope>
    <source>
        <strain evidence="2 3">14A0014</strain>
    </source>
</reference>
<proteinExistence type="predicted"/>
<dbReference type="Proteomes" id="UP000255411">
    <property type="component" value="Chromosome"/>
</dbReference>
<name>A0A345VM76_9STRE</name>
<keyword evidence="1" id="KW-0812">Transmembrane</keyword>